<feature type="non-terminal residue" evidence="1">
    <location>
        <position position="1"/>
    </location>
</feature>
<dbReference type="EMBL" id="BGPR01263243">
    <property type="protein sequence ID" value="GBM77649.1"/>
    <property type="molecule type" value="Genomic_DNA"/>
</dbReference>
<reference evidence="1 2" key="1">
    <citation type="journal article" date="2019" name="Sci. Rep.">
        <title>Orb-weaving spider Araneus ventricosus genome elucidates the spidroin gene catalogue.</title>
        <authorList>
            <person name="Kono N."/>
            <person name="Nakamura H."/>
            <person name="Ohtoshi R."/>
            <person name="Moran D.A.P."/>
            <person name="Shinohara A."/>
            <person name="Yoshida Y."/>
            <person name="Fujiwara M."/>
            <person name="Mori M."/>
            <person name="Tomita M."/>
            <person name="Arakawa K."/>
        </authorList>
    </citation>
    <scope>NUCLEOTIDE SEQUENCE [LARGE SCALE GENOMIC DNA]</scope>
</reference>
<evidence type="ECO:0000313" key="1">
    <source>
        <dbReference type="EMBL" id="GBM77649.1"/>
    </source>
</evidence>
<dbReference type="AlphaFoldDB" id="A0A4Y2IK70"/>
<evidence type="ECO:0000313" key="2">
    <source>
        <dbReference type="Proteomes" id="UP000499080"/>
    </source>
</evidence>
<accession>A0A4Y2IK70</accession>
<organism evidence="1 2">
    <name type="scientific">Araneus ventricosus</name>
    <name type="common">Orbweaver spider</name>
    <name type="synonym">Epeira ventricosa</name>
    <dbReference type="NCBI Taxonomy" id="182803"/>
    <lineage>
        <taxon>Eukaryota</taxon>
        <taxon>Metazoa</taxon>
        <taxon>Ecdysozoa</taxon>
        <taxon>Arthropoda</taxon>
        <taxon>Chelicerata</taxon>
        <taxon>Arachnida</taxon>
        <taxon>Araneae</taxon>
        <taxon>Araneomorphae</taxon>
        <taxon>Entelegynae</taxon>
        <taxon>Araneoidea</taxon>
        <taxon>Araneidae</taxon>
        <taxon>Araneus</taxon>
    </lineage>
</organism>
<proteinExistence type="predicted"/>
<name>A0A4Y2IK70_ARAVE</name>
<protein>
    <submittedName>
        <fullName evidence="1">Uncharacterized protein</fullName>
    </submittedName>
</protein>
<keyword evidence="2" id="KW-1185">Reference proteome</keyword>
<comment type="caution">
    <text evidence="1">The sequence shown here is derived from an EMBL/GenBank/DDBJ whole genome shotgun (WGS) entry which is preliminary data.</text>
</comment>
<sequence length="63" mass="7154">SVASDDQDVILITETCLCEDIDSLELFDDKAIIPGIPGIPGIPKGPWFLFRFMQTWWRCSYSC</sequence>
<dbReference type="Proteomes" id="UP000499080">
    <property type="component" value="Unassembled WGS sequence"/>
</dbReference>
<gene>
    <name evidence="1" type="ORF">AVEN_261913_1</name>
</gene>
<dbReference type="OrthoDB" id="7872928at2759"/>